<name>A0A3N0ATE9_9ACTN</name>
<evidence type="ECO:0000256" key="1">
    <source>
        <dbReference type="SAM" id="MobiDB-lite"/>
    </source>
</evidence>
<dbReference type="RefSeq" id="WP_117284391.1">
    <property type="nucleotide sequence ID" value="NZ_JAMTCE010000006.1"/>
</dbReference>
<gene>
    <name evidence="2" type="ORF">DMP10_06550</name>
</gene>
<evidence type="ECO:0000313" key="3">
    <source>
        <dbReference type="Proteomes" id="UP000278327"/>
    </source>
</evidence>
<feature type="region of interest" description="Disordered" evidence="1">
    <location>
        <begin position="145"/>
        <end position="164"/>
    </location>
</feature>
<accession>A0A3N0ATE9</accession>
<reference evidence="2 3" key="1">
    <citation type="journal article" date="2019" name="Microbiol. Resour. Announc.">
        <title>Draft Genome Sequences of Type Strains of Gordonibacter faecihominis, Paraeggerthella hongkongensis, Parvibacter caecicola,Slackia equolifaciens, Slackia faecicanis, and Slackia isoflavoniconvertens.</title>
        <authorList>
            <person name="Danylec N."/>
            <person name="Stoll D.A."/>
            <person name="Dotsch A."/>
            <person name="Huch M."/>
        </authorList>
    </citation>
    <scope>NUCLEOTIDE SEQUENCE [LARGE SCALE GENOMIC DNA]</scope>
    <source>
        <strain evidence="2 3">DSM 18785</strain>
    </source>
</reference>
<feature type="compositionally biased region" description="Basic and acidic residues" evidence="1">
    <location>
        <begin position="145"/>
        <end position="157"/>
    </location>
</feature>
<dbReference type="Proteomes" id="UP000278327">
    <property type="component" value="Unassembled WGS sequence"/>
</dbReference>
<organism evidence="2 3">
    <name type="scientific">Adlercreutzia equolifaciens subsp. celatus DSM 18785</name>
    <dbReference type="NCBI Taxonomy" id="1121021"/>
    <lineage>
        <taxon>Bacteria</taxon>
        <taxon>Bacillati</taxon>
        <taxon>Actinomycetota</taxon>
        <taxon>Coriobacteriia</taxon>
        <taxon>Eggerthellales</taxon>
        <taxon>Eggerthellaceae</taxon>
        <taxon>Adlercreutzia</taxon>
    </lineage>
</organism>
<dbReference type="AlphaFoldDB" id="A0A3N0ATE9"/>
<comment type="caution">
    <text evidence="2">The sequence shown here is derived from an EMBL/GenBank/DDBJ whole genome shotgun (WGS) entry which is preliminary data.</text>
</comment>
<evidence type="ECO:0008006" key="4">
    <source>
        <dbReference type="Google" id="ProtNLM"/>
    </source>
</evidence>
<proteinExistence type="predicted"/>
<sequence>MKPINWTEVQESTGSTILEPGAYVCRITDVHDVPGKEYLWVVFDVIEGPNAGIYAKMGPDDEWKHRFAQSYKDTAKGMFKAFYTRIQESNPGFVWNGTDERQFIGKEIGLLFRKEYYTGNDGADKERTVVDYAICSQDVRSGNFKVREPNDRRDDKSVPFGEARPYVAPAPMTGAYSPNGQTMDYSDVPFM</sequence>
<protein>
    <recommendedName>
        <fullName evidence="4">DUF669 domain-containing protein</fullName>
    </recommendedName>
</protein>
<dbReference type="EMBL" id="QICA01000009">
    <property type="protein sequence ID" value="RNL37918.1"/>
    <property type="molecule type" value="Genomic_DNA"/>
</dbReference>
<evidence type="ECO:0000313" key="2">
    <source>
        <dbReference type="EMBL" id="RNL37918.1"/>
    </source>
</evidence>
<keyword evidence="3" id="KW-1185">Reference proteome</keyword>